<gene>
    <name evidence="3" type="ORF">I2H31_18115</name>
</gene>
<evidence type="ECO:0000256" key="1">
    <source>
        <dbReference type="SAM" id="MobiDB-lite"/>
    </source>
</evidence>
<protein>
    <recommendedName>
        <fullName evidence="5">Lipoprotein</fullName>
    </recommendedName>
</protein>
<evidence type="ECO:0000256" key="2">
    <source>
        <dbReference type="SAM" id="SignalP"/>
    </source>
</evidence>
<feature type="region of interest" description="Disordered" evidence="1">
    <location>
        <begin position="20"/>
        <end position="79"/>
    </location>
</feature>
<proteinExistence type="predicted"/>
<accession>A0ABS0I802</accession>
<evidence type="ECO:0000313" key="3">
    <source>
        <dbReference type="EMBL" id="MBF9223024.1"/>
    </source>
</evidence>
<sequence length="79" mass="7847">MNPFLAALLLAAAGTLGACNDSPVAHDAPATTPPPVPAAPAPDTTSPGRAGRAVPFVNPTKVGRVLGNRTPSPPASRTR</sequence>
<dbReference type="EMBL" id="JADQDM010000011">
    <property type="protein sequence ID" value="MBF9223024.1"/>
    <property type="molecule type" value="Genomic_DNA"/>
</dbReference>
<feature type="compositionally biased region" description="Low complexity" evidence="1">
    <location>
        <begin position="20"/>
        <end position="30"/>
    </location>
</feature>
<keyword evidence="2" id="KW-0732">Signal</keyword>
<reference evidence="3 4" key="1">
    <citation type="submission" date="2020-11" db="EMBL/GenBank/DDBJ databases">
        <authorList>
            <person name="Kim M.K."/>
        </authorList>
    </citation>
    <scope>NUCLEOTIDE SEQUENCE [LARGE SCALE GENOMIC DNA]</scope>
    <source>
        <strain evidence="3 4">BT662</strain>
    </source>
</reference>
<keyword evidence="4" id="KW-1185">Reference proteome</keyword>
<feature type="signal peptide" evidence="2">
    <location>
        <begin position="1"/>
        <end position="18"/>
    </location>
</feature>
<dbReference type="RefSeq" id="WP_196294471.1">
    <property type="nucleotide sequence ID" value="NZ_JADQDM010000011.1"/>
</dbReference>
<evidence type="ECO:0000313" key="4">
    <source>
        <dbReference type="Proteomes" id="UP000618931"/>
    </source>
</evidence>
<organism evidence="3 4">
    <name type="scientific">Hymenobacter ruricola</name>
    <dbReference type="NCBI Taxonomy" id="2791023"/>
    <lineage>
        <taxon>Bacteria</taxon>
        <taxon>Pseudomonadati</taxon>
        <taxon>Bacteroidota</taxon>
        <taxon>Cytophagia</taxon>
        <taxon>Cytophagales</taxon>
        <taxon>Hymenobacteraceae</taxon>
        <taxon>Hymenobacter</taxon>
    </lineage>
</organism>
<evidence type="ECO:0008006" key="5">
    <source>
        <dbReference type="Google" id="ProtNLM"/>
    </source>
</evidence>
<dbReference type="Proteomes" id="UP000618931">
    <property type="component" value="Unassembled WGS sequence"/>
</dbReference>
<feature type="chain" id="PRO_5046620078" description="Lipoprotein" evidence="2">
    <location>
        <begin position="19"/>
        <end position="79"/>
    </location>
</feature>
<feature type="compositionally biased region" description="Pro residues" evidence="1">
    <location>
        <begin position="31"/>
        <end position="40"/>
    </location>
</feature>
<name>A0ABS0I802_9BACT</name>
<comment type="caution">
    <text evidence="3">The sequence shown here is derived from an EMBL/GenBank/DDBJ whole genome shotgun (WGS) entry which is preliminary data.</text>
</comment>